<evidence type="ECO:0000313" key="2">
    <source>
        <dbReference type="EMBL" id="TYA10007.1"/>
    </source>
</evidence>
<accession>A0A5D0CMZ9</accession>
<evidence type="ECO:0000313" key="3">
    <source>
        <dbReference type="Proteomes" id="UP000325218"/>
    </source>
</evidence>
<proteinExistence type="predicted"/>
<keyword evidence="2" id="KW-0808">Transferase</keyword>
<gene>
    <name evidence="2" type="ORF">FRY98_25710</name>
</gene>
<name>A0A5D0CMZ9_9BACL</name>
<dbReference type="EMBL" id="VSDO01000006">
    <property type="protein sequence ID" value="TYA10007.1"/>
    <property type="molecule type" value="Genomic_DNA"/>
</dbReference>
<evidence type="ECO:0000259" key="1">
    <source>
        <dbReference type="Pfam" id="PF01636"/>
    </source>
</evidence>
<dbReference type="Pfam" id="PF01636">
    <property type="entry name" value="APH"/>
    <property type="match status" value="1"/>
</dbReference>
<keyword evidence="3" id="KW-1185">Reference proteome</keyword>
<dbReference type="PANTHER" id="PTHR21310">
    <property type="entry name" value="AMINOGLYCOSIDE PHOSPHOTRANSFERASE-RELATED-RELATED"/>
    <property type="match status" value="1"/>
</dbReference>
<dbReference type="AlphaFoldDB" id="A0A5D0CMZ9"/>
<dbReference type="Gene3D" id="3.90.1200.10">
    <property type="match status" value="1"/>
</dbReference>
<reference evidence="2 3" key="1">
    <citation type="submission" date="2019-08" db="EMBL/GenBank/DDBJ databases">
        <title>Genome sequencing of Paenibacillus faecis DSM 23593(T).</title>
        <authorList>
            <person name="Kook J.-K."/>
            <person name="Park S.-N."/>
            <person name="Lim Y.K."/>
        </authorList>
    </citation>
    <scope>NUCLEOTIDE SEQUENCE [LARGE SCALE GENOMIC DNA]</scope>
    <source>
        <strain evidence="2 3">DSM 23593</strain>
    </source>
</reference>
<organism evidence="2 3">
    <name type="scientific">Paenibacillus faecis</name>
    <dbReference type="NCBI Taxonomy" id="862114"/>
    <lineage>
        <taxon>Bacteria</taxon>
        <taxon>Bacillati</taxon>
        <taxon>Bacillota</taxon>
        <taxon>Bacilli</taxon>
        <taxon>Bacillales</taxon>
        <taxon>Paenibacillaceae</taxon>
        <taxon>Paenibacillus</taxon>
    </lineage>
</organism>
<sequence>MTQSNLNGNGNEHGNKLVENQLISDARRFGLNLDPKSLELNETGMDFLVGFVKDANDNQTWVLRKPRRKDVWERAVNERNVLGLLHNQLSVAVPDWRIFDPELIAYPLLPGFPVAVVDAAAGGYSWAFEQDRLEDAFFDSLAAALADLHGTDRDAAAAAGLRVKSPQEARQGYADHIREISEHFTIPESLSTRWNRWLATDHYWPDFSVLIHGDLHPPHILVDDKQRVTGLIDWTEAEVADPGKDFTIYYALFGREGLEDLLERYERSGGRTWPRMSEHIAEQWAAYPALVAKFALTTGKEQDMEMARGMLATWKAD</sequence>
<dbReference type="RefSeq" id="WP_148457578.1">
    <property type="nucleotide sequence ID" value="NZ_VSDO01000006.1"/>
</dbReference>
<dbReference type="SUPFAM" id="SSF56112">
    <property type="entry name" value="Protein kinase-like (PK-like)"/>
    <property type="match status" value="1"/>
</dbReference>
<comment type="caution">
    <text evidence="2">The sequence shown here is derived from an EMBL/GenBank/DDBJ whole genome shotgun (WGS) entry which is preliminary data.</text>
</comment>
<dbReference type="InterPro" id="IPR011009">
    <property type="entry name" value="Kinase-like_dom_sf"/>
</dbReference>
<dbReference type="GO" id="GO:0016740">
    <property type="term" value="F:transferase activity"/>
    <property type="evidence" value="ECO:0007669"/>
    <property type="project" value="UniProtKB-KW"/>
</dbReference>
<dbReference type="InterPro" id="IPR051678">
    <property type="entry name" value="AGP_Transferase"/>
</dbReference>
<dbReference type="Gene3D" id="3.30.200.20">
    <property type="entry name" value="Phosphorylase Kinase, domain 1"/>
    <property type="match status" value="1"/>
</dbReference>
<dbReference type="CDD" id="cd05152">
    <property type="entry name" value="MPH2"/>
    <property type="match status" value="1"/>
</dbReference>
<protein>
    <submittedName>
        <fullName evidence="2">Phosphotransferase</fullName>
    </submittedName>
</protein>
<dbReference type="InterPro" id="IPR002575">
    <property type="entry name" value="Aminoglycoside_PTrfase"/>
</dbReference>
<feature type="domain" description="Aminoglycoside phosphotransferase" evidence="1">
    <location>
        <begin position="41"/>
        <end position="278"/>
    </location>
</feature>
<dbReference type="Proteomes" id="UP000325218">
    <property type="component" value="Unassembled WGS sequence"/>
</dbReference>
<dbReference type="OrthoDB" id="3806873at2"/>
<dbReference type="PANTHER" id="PTHR21310:SF15">
    <property type="entry name" value="AMINOGLYCOSIDE PHOSPHOTRANSFERASE DOMAIN-CONTAINING PROTEIN"/>
    <property type="match status" value="1"/>
</dbReference>